<evidence type="ECO:0000256" key="8">
    <source>
        <dbReference type="ARBA" id="ARBA00023125"/>
    </source>
</evidence>
<dbReference type="SUPFAM" id="SSF52540">
    <property type="entry name" value="P-loop containing nucleoside triphosphate hydrolases"/>
    <property type="match status" value="1"/>
</dbReference>
<keyword evidence="7 9" id="KW-0067">ATP-binding</keyword>
<dbReference type="GO" id="GO:0005737">
    <property type="term" value="C:cytoplasm"/>
    <property type="evidence" value="ECO:0007669"/>
    <property type="project" value="UniProtKB-SubCell"/>
</dbReference>
<dbReference type="PROSITE" id="PS00618">
    <property type="entry name" value="RECF_2"/>
    <property type="match status" value="1"/>
</dbReference>
<dbReference type="SMART" id="SM00382">
    <property type="entry name" value="AAA"/>
    <property type="match status" value="1"/>
</dbReference>
<evidence type="ECO:0000313" key="13">
    <source>
        <dbReference type="Proteomes" id="UP000244932"/>
    </source>
</evidence>
<dbReference type="NCBIfam" id="TIGR00611">
    <property type="entry name" value="recf"/>
    <property type="match status" value="1"/>
</dbReference>
<evidence type="ECO:0000256" key="10">
    <source>
        <dbReference type="RuleBase" id="RU000578"/>
    </source>
</evidence>
<evidence type="ECO:0000256" key="9">
    <source>
        <dbReference type="HAMAP-Rule" id="MF_00365"/>
    </source>
</evidence>
<dbReference type="EMBL" id="OMKW01000001">
    <property type="protein sequence ID" value="SPF28358.1"/>
    <property type="molecule type" value="Genomic_DNA"/>
</dbReference>
<dbReference type="GO" id="GO:0003697">
    <property type="term" value="F:single-stranded DNA binding"/>
    <property type="evidence" value="ECO:0007669"/>
    <property type="project" value="UniProtKB-UniRule"/>
</dbReference>
<dbReference type="InterPro" id="IPR027417">
    <property type="entry name" value="P-loop_NTPase"/>
</dbReference>
<evidence type="ECO:0000259" key="11">
    <source>
        <dbReference type="SMART" id="SM00382"/>
    </source>
</evidence>
<comment type="function">
    <text evidence="9 10">The RecF protein is involved in DNA metabolism; it is required for DNA replication and normal SOS inducibility. RecF binds preferentially to single-stranded, linear DNA. It also seems to bind ATP.</text>
</comment>
<keyword evidence="9 10" id="KW-0227">DNA damage</keyword>
<dbReference type="Gene3D" id="1.20.1050.90">
    <property type="entry name" value="RecF/RecN/SMC, N-terminal domain"/>
    <property type="match status" value="1"/>
</dbReference>
<keyword evidence="9 10" id="KW-0234">DNA repair</keyword>
<dbReference type="HAMAP" id="MF_00365">
    <property type="entry name" value="RecF"/>
    <property type="match status" value="1"/>
</dbReference>
<name>A0A2R8A8L1_9RHOB</name>
<dbReference type="OrthoDB" id="9803889at2"/>
<proteinExistence type="inferred from homology"/>
<reference evidence="12 13" key="1">
    <citation type="submission" date="2018-03" db="EMBL/GenBank/DDBJ databases">
        <authorList>
            <person name="Keele B.F."/>
        </authorList>
    </citation>
    <scope>NUCLEOTIDE SEQUENCE [LARGE SCALE GENOMIC DNA]</scope>
    <source>
        <strain evidence="12 13">CeCT 8812</strain>
    </source>
</reference>
<evidence type="ECO:0000256" key="4">
    <source>
        <dbReference type="ARBA" id="ARBA00022490"/>
    </source>
</evidence>
<dbReference type="GO" id="GO:0005524">
    <property type="term" value="F:ATP binding"/>
    <property type="evidence" value="ECO:0007669"/>
    <property type="project" value="UniProtKB-UniRule"/>
</dbReference>
<keyword evidence="9 10" id="KW-0742">SOS response</keyword>
<evidence type="ECO:0000313" key="12">
    <source>
        <dbReference type="EMBL" id="SPF28358.1"/>
    </source>
</evidence>
<dbReference type="GO" id="GO:0000731">
    <property type="term" value="P:DNA synthesis involved in DNA repair"/>
    <property type="evidence" value="ECO:0007669"/>
    <property type="project" value="TreeGrafter"/>
</dbReference>
<dbReference type="PANTHER" id="PTHR32182">
    <property type="entry name" value="DNA REPLICATION AND REPAIR PROTEIN RECF"/>
    <property type="match status" value="1"/>
</dbReference>
<gene>
    <name evidence="9 12" type="primary">recF</name>
    <name evidence="12" type="ORF">POI8812_00656</name>
</gene>
<dbReference type="AlphaFoldDB" id="A0A2R8A8L1"/>
<comment type="subcellular location">
    <subcellularLocation>
        <location evidence="1 9 10">Cytoplasm</location>
    </subcellularLocation>
</comment>
<evidence type="ECO:0000256" key="6">
    <source>
        <dbReference type="ARBA" id="ARBA00022741"/>
    </source>
</evidence>
<feature type="domain" description="AAA+ ATPase" evidence="11">
    <location>
        <begin position="23"/>
        <end position="353"/>
    </location>
</feature>
<evidence type="ECO:0000256" key="3">
    <source>
        <dbReference type="ARBA" id="ARBA00020170"/>
    </source>
</evidence>
<dbReference type="RefSeq" id="WP_108781071.1">
    <property type="nucleotide sequence ID" value="NZ_OMKW01000001.1"/>
</dbReference>
<dbReference type="GO" id="GO:0009432">
    <property type="term" value="P:SOS response"/>
    <property type="evidence" value="ECO:0007669"/>
    <property type="project" value="UniProtKB-UniRule"/>
</dbReference>
<keyword evidence="5 9" id="KW-0235">DNA replication</keyword>
<keyword evidence="13" id="KW-1185">Reference proteome</keyword>
<evidence type="ECO:0000256" key="1">
    <source>
        <dbReference type="ARBA" id="ARBA00004496"/>
    </source>
</evidence>
<dbReference type="GO" id="GO:0006302">
    <property type="term" value="P:double-strand break repair"/>
    <property type="evidence" value="ECO:0007669"/>
    <property type="project" value="TreeGrafter"/>
</dbReference>
<dbReference type="Gene3D" id="3.40.50.300">
    <property type="entry name" value="P-loop containing nucleotide triphosphate hydrolases"/>
    <property type="match status" value="1"/>
</dbReference>
<comment type="similarity">
    <text evidence="2 9 10">Belongs to the RecF family.</text>
</comment>
<dbReference type="Pfam" id="PF02463">
    <property type="entry name" value="SMC_N"/>
    <property type="match status" value="1"/>
</dbReference>
<dbReference type="InterPro" id="IPR003395">
    <property type="entry name" value="RecF/RecN/SMC_N"/>
</dbReference>
<dbReference type="Proteomes" id="UP000244932">
    <property type="component" value="Unassembled WGS sequence"/>
</dbReference>
<keyword evidence="6 9" id="KW-0547">Nucleotide-binding</keyword>
<evidence type="ECO:0000256" key="5">
    <source>
        <dbReference type="ARBA" id="ARBA00022705"/>
    </source>
</evidence>
<dbReference type="InterPro" id="IPR018078">
    <property type="entry name" value="DNA-binding_RecF_CS"/>
</dbReference>
<evidence type="ECO:0000256" key="7">
    <source>
        <dbReference type="ARBA" id="ARBA00022840"/>
    </source>
</evidence>
<organism evidence="12 13">
    <name type="scientific">Pontivivens insulae</name>
    <dbReference type="NCBI Taxonomy" id="1639689"/>
    <lineage>
        <taxon>Bacteria</taxon>
        <taxon>Pseudomonadati</taxon>
        <taxon>Pseudomonadota</taxon>
        <taxon>Alphaproteobacteria</taxon>
        <taxon>Rhodobacterales</taxon>
        <taxon>Paracoccaceae</taxon>
        <taxon>Pontivivens</taxon>
    </lineage>
</organism>
<dbReference type="InterPro" id="IPR003593">
    <property type="entry name" value="AAA+_ATPase"/>
</dbReference>
<evidence type="ECO:0000256" key="2">
    <source>
        <dbReference type="ARBA" id="ARBA00008016"/>
    </source>
</evidence>
<accession>A0A2R8A8L1</accession>
<keyword evidence="4 9" id="KW-0963">Cytoplasm</keyword>
<keyword evidence="8 9" id="KW-0238">DNA-binding</keyword>
<dbReference type="GO" id="GO:0006260">
    <property type="term" value="P:DNA replication"/>
    <property type="evidence" value="ECO:0007669"/>
    <property type="project" value="UniProtKB-UniRule"/>
</dbReference>
<protein>
    <recommendedName>
        <fullName evidence="3 9">DNA replication and repair protein RecF</fullName>
    </recommendedName>
</protein>
<dbReference type="InterPro" id="IPR001238">
    <property type="entry name" value="DNA-binding_RecF"/>
</dbReference>
<sequence>MPHITSLKLSMFRSHKLSEIDVDARPIAIHGPNGAGKTNILEAISMLSPGRGLRRVPVGDLSRAPERLGWQVRAGIEADGPREIVTRLQGEGSRTVEIDGKTAPQTALAKLLRIVWLVPSMDRLWLDGASERRRFLDRMSMSFFPDHAEAVLGYERAMRERNRLLKDQVRDPRWYEALEEHLVEFGSRITASRRNTLDRLGVAQDAATTAFPAARLSLIGPDGAVRQNEDDLAPRLAEGRGRDMAAGRTLNGPHRDDLHAVYSAKDMEARDCSTGEQKALLVSVILSNARALSSEKVNRPVLLLDEIGAHLDAGRRSALYDEIIELGAQAWMTGTGAELFESLEGRAQFLQLSEIAGETKLTSAR</sequence>
<dbReference type="InterPro" id="IPR042174">
    <property type="entry name" value="RecF_2"/>
</dbReference>
<feature type="binding site" evidence="9">
    <location>
        <begin position="31"/>
        <end position="38"/>
    </location>
    <ligand>
        <name>ATP</name>
        <dbReference type="ChEBI" id="CHEBI:30616"/>
    </ligand>
</feature>
<dbReference type="PANTHER" id="PTHR32182:SF0">
    <property type="entry name" value="DNA REPLICATION AND REPAIR PROTEIN RECF"/>
    <property type="match status" value="1"/>
</dbReference>